<evidence type="ECO:0000313" key="4">
    <source>
        <dbReference type="Proteomes" id="UP000245207"/>
    </source>
</evidence>
<dbReference type="InterPro" id="IPR036047">
    <property type="entry name" value="F-box-like_dom_sf"/>
</dbReference>
<dbReference type="InterPro" id="IPR055357">
    <property type="entry name" value="LRR_At1g61320_AtMIF1"/>
</dbReference>
<dbReference type="InterPro" id="IPR001810">
    <property type="entry name" value="F-box_dom"/>
</dbReference>
<sequence length="478" mass="55142">MNKSKRAKPSNLENGVDFISNMPDPILQLILQGLPTTEEVVRTSVLSTRWRYLWTSIPYFPSLDIDCYRTAPTPSLMFPKKKFRDIVSWCLANKTVDLDSFRLCCASYYGKSTVHKWIEAAVNRNVKSLDLKFYPTPADDDFLDGLIAIEAIELPEFLITCESLESLRLFLYQRIIGLPRCTGFQALRVVELNNVYCFDHDLVEKFLNKCPLLEEFSLIDCFIRILDPVCVSSSKLKTLIIRNWKNVWSGLKLDFWCGLKVSCPQLVYFEYVGRRCEIILEDVRSLKKAVIHPEDLLQQRISPTLGKTVSMLLDGISHVESLSLNLYCIQCIDAAHNPDTDIPAFFPKLKTLEVTTTIDAFTMIVLIRILRFSPILESLNLIIKKEHLTTDYWVLDEVETRTILTRHLKSVKFLRTNGKKRRLVITRFLLERGNALEEIVFSWSSKVKYHEKSLKIMKKLSKLQKASSTVKLISVLKE</sequence>
<organism evidence="3 4">
    <name type="scientific">Artemisia annua</name>
    <name type="common">Sweet wormwood</name>
    <dbReference type="NCBI Taxonomy" id="35608"/>
    <lineage>
        <taxon>Eukaryota</taxon>
        <taxon>Viridiplantae</taxon>
        <taxon>Streptophyta</taxon>
        <taxon>Embryophyta</taxon>
        <taxon>Tracheophyta</taxon>
        <taxon>Spermatophyta</taxon>
        <taxon>Magnoliopsida</taxon>
        <taxon>eudicotyledons</taxon>
        <taxon>Gunneridae</taxon>
        <taxon>Pentapetalae</taxon>
        <taxon>asterids</taxon>
        <taxon>campanulids</taxon>
        <taxon>Asterales</taxon>
        <taxon>Asteraceae</taxon>
        <taxon>Asteroideae</taxon>
        <taxon>Anthemideae</taxon>
        <taxon>Artemisiinae</taxon>
        <taxon>Artemisia</taxon>
    </lineage>
</organism>
<comment type="caution">
    <text evidence="3">The sequence shown here is derived from an EMBL/GenBank/DDBJ whole genome shotgun (WGS) entry which is preliminary data.</text>
</comment>
<dbReference type="PANTHER" id="PTHR31900">
    <property type="entry name" value="F-BOX/RNI SUPERFAMILY PROTEIN-RELATED"/>
    <property type="match status" value="1"/>
</dbReference>
<evidence type="ECO:0000259" key="2">
    <source>
        <dbReference type="Pfam" id="PF23622"/>
    </source>
</evidence>
<dbReference type="OrthoDB" id="594804at2759"/>
<dbReference type="InterPro" id="IPR050232">
    <property type="entry name" value="FBL13/AtMIF1-like"/>
</dbReference>
<reference evidence="3 4" key="1">
    <citation type="journal article" date="2018" name="Mol. Plant">
        <title>The genome of Artemisia annua provides insight into the evolution of Asteraceae family and artemisinin biosynthesis.</title>
        <authorList>
            <person name="Shen Q."/>
            <person name="Zhang L."/>
            <person name="Liao Z."/>
            <person name="Wang S."/>
            <person name="Yan T."/>
            <person name="Shi P."/>
            <person name="Liu M."/>
            <person name="Fu X."/>
            <person name="Pan Q."/>
            <person name="Wang Y."/>
            <person name="Lv Z."/>
            <person name="Lu X."/>
            <person name="Zhang F."/>
            <person name="Jiang W."/>
            <person name="Ma Y."/>
            <person name="Chen M."/>
            <person name="Hao X."/>
            <person name="Li L."/>
            <person name="Tang Y."/>
            <person name="Lv G."/>
            <person name="Zhou Y."/>
            <person name="Sun X."/>
            <person name="Brodelius P.E."/>
            <person name="Rose J.K.C."/>
            <person name="Tang K."/>
        </authorList>
    </citation>
    <scope>NUCLEOTIDE SEQUENCE [LARGE SCALE GENOMIC DNA]</scope>
    <source>
        <strain evidence="4">cv. Huhao1</strain>
        <tissue evidence="3">Leaf</tissue>
    </source>
</reference>
<dbReference type="SUPFAM" id="SSF52058">
    <property type="entry name" value="L domain-like"/>
    <property type="match status" value="1"/>
</dbReference>
<dbReference type="AlphaFoldDB" id="A0A2U1KZ84"/>
<dbReference type="InterPro" id="IPR053781">
    <property type="entry name" value="F-box_AtFBL13-like"/>
</dbReference>
<feature type="domain" description="F-box" evidence="1">
    <location>
        <begin position="19"/>
        <end position="58"/>
    </location>
</feature>
<evidence type="ECO:0000259" key="1">
    <source>
        <dbReference type="Pfam" id="PF00646"/>
    </source>
</evidence>
<dbReference type="EMBL" id="PKPP01012647">
    <property type="protein sequence ID" value="PWA42063.1"/>
    <property type="molecule type" value="Genomic_DNA"/>
</dbReference>
<dbReference type="Pfam" id="PF00646">
    <property type="entry name" value="F-box"/>
    <property type="match status" value="1"/>
</dbReference>
<accession>A0A2U1KZ84</accession>
<dbReference type="SUPFAM" id="SSF81383">
    <property type="entry name" value="F-box domain"/>
    <property type="match status" value="1"/>
</dbReference>
<gene>
    <name evidence="3" type="ORF">CTI12_AA548170</name>
</gene>
<dbReference type="Proteomes" id="UP000245207">
    <property type="component" value="Unassembled WGS sequence"/>
</dbReference>
<feature type="domain" description="At1g61320/AtMIF1 LRR" evidence="2">
    <location>
        <begin position="94"/>
        <end position="449"/>
    </location>
</feature>
<dbReference type="PANTHER" id="PTHR31900:SF27">
    <property type="entry name" value="FBD DOMAIN-CONTAINING PROTEIN"/>
    <property type="match status" value="1"/>
</dbReference>
<dbReference type="STRING" id="35608.A0A2U1KZ84"/>
<keyword evidence="4" id="KW-1185">Reference proteome</keyword>
<dbReference type="InterPro" id="IPR032675">
    <property type="entry name" value="LRR_dom_sf"/>
</dbReference>
<protein>
    <submittedName>
        <fullName evidence="3">F-box domain, FBD domain, Leucine-rich repeat domain, L domain-like protein</fullName>
    </submittedName>
</protein>
<dbReference type="CDD" id="cd22160">
    <property type="entry name" value="F-box_AtFBL13-like"/>
    <property type="match status" value="1"/>
</dbReference>
<dbReference type="Pfam" id="PF23622">
    <property type="entry name" value="LRR_At1g61320_AtMIF1"/>
    <property type="match status" value="1"/>
</dbReference>
<proteinExistence type="predicted"/>
<evidence type="ECO:0000313" key="3">
    <source>
        <dbReference type="EMBL" id="PWA42063.1"/>
    </source>
</evidence>
<dbReference type="Gene3D" id="3.80.10.10">
    <property type="entry name" value="Ribonuclease Inhibitor"/>
    <property type="match status" value="1"/>
</dbReference>
<name>A0A2U1KZ84_ARTAN</name>